<dbReference type="GO" id="GO:0005525">
    <property type="term" value="F:GTP binding"/>
    <property type="evidence" value="ECO:0007669"/>
    <property type="project" value="InterPro"/>
</dbReference>
<reference evidence="2" key="2">
    <citation type="submission" date="2020-05" db="UniProtKB">
        <authorList>
            <consortium name="EnsemblMetazoa"/>
        </authorList>
    </citation>
    <scope>IDENTIFICATION</scope>
    <source>
        <strain evidence="2">wikel</strain>
    </source>
</reference>
<name>B7PAF6_IXOSC</name>
<evidence type="ECO:0000313" key="3">
    <source>
        <dbReference type="Proteomes" id="UP000001555"/>
    </source>
</evidence>
<dbReference type="VEuPathDB" id="VectorBase:ISCW001856"/>
<dbReference type="AlphaFoldDB" id="B7PAF6"/>
<evidence type="ECO:0000313" key="2">
    <source>
        <dbReference type="EnsemblMetazoa" id="ISCW001856-PA"/>
    </source>
</evidence>
<dbReference type="Proteomes" id="UP000001555">
    <property type="component" value="Unassembled WGS sequence"/>
</dbReference>
<gene>
    <name evidence="1" type="ORF">IscW_ISCW001856</name>
</gene>
<dbReference type="Gene3D" id="3.40.50.300">
    <property type="entry name" value="P-loop containing nucleotide triphosphate hydrolases"/>
    <property type="match status" value="1"/>
</dbReference>
<dbReference type="Pfam" id="PF00071">
    <property type="entry name" value="Ras"/>
    <property type="match status" value="1"/>
</dbReference>
<dbReference type="SUPFAM" id="SSF52540">
    <property type="entry name" value="P-loop containing nucleoside triphosphate hydrolases"/>
    <property type="match status" value="1"/>
</dbReference>
<proteinExistence type="predicted"/>
<dbReference type="STRING" id="6945.B7PAF6"/>
<dbReference type="EMBL" id="DS671188">
    <property type="protein sequence ID" value="EEC03578.1"/>
    <property type="molecule type" value="Genomic_DNA"/>
</dbReference>
<dbReference type="GO" id="GO:0003924">
    <property type="term" value="F:GTPase activity"/>
    <property type="evidence" value="ECO:0007669"/>
    <property type="project" value="InterPro"/>
</dbReference>
<dbReference type="VEuPathDB" id="VectorBase:ISCI001856"/>
<keyword evidence="3" id="KW-1185">Reference proteome</keyword>
<dbReference type="InterPro" id="IPR027417">
    <property type="entry name" value="P-loop_NTPase"/>
</dbReference>
<organism>
    <name type="scientific">Ixodes scapularis</name>
    <name type="common">Black-legged tick</name>
    <name type="synonym">Deer tick</name>
    <dbReference type="NCBI Taxonomy" id="6945"/>
    <lineage>
        <taxon>Eukaryota</taxon>
        <taxon>Metazoa</taxon>
        <taxon>Ecdysozoa</taxon>
        <taxon>Arthropoda</taxon>
        <taxon>Chelicerata</taxon>
        <taxon>Arachnida</taxon>
        <taxon>Acari</taxon>
        <taxon>Parasitiformes</taxon>
        <taxon>Ixodida</taxon>
        <taxon>Ixodoidea</taxon>
        <taxon>Ixodidae</taxon>
        <taxon>Ixodinae</taxon>
        <taxon>Ixodes</taxon>
    </lineage>
</organism>
<dbReference type="EnsemblMetazoa" id="ISCW001856-RA">
    <property type="protein sequence ID" value="ISCW001856-PA"/>
    <property type="gene ID" value="ISCW001856"/>
</dbReference>
<dbReference type="HOGENOM" id="CLU_3108727_0_0_1"/>
<evidence type="ECO:0008006" key="4">
    <source>
        <dbReference type="Google" id="ProtNLM"/>
    </source>
</evidence>
<sequence length="51" mass="5372">MLVGDSGVGKTCVLIRYKDGAFLSGAYISTVGMDFRPVGLQCLGITTSEDE</sequence>
<dbReference type="InParanoid" id="B7PAF6"/>
<dbReference type="EMBL" id="ABJB010654904">
    <property type="status" value="NOT_ANNOTATED_CDS"/>
    <property type="molecule type" value="Genomic_DNA"/>
</dbReference>
<dbReference type="PaxDb" id="6945-B7PAF6"/>
<protein>
    <recommendedName>
        <fullName evidence="4">Ras-related protein Rab-26</fullName>
    </recommendedName>
</protein>
<evidence type="ECO:0000313" key="1">
    <source>
        <dbReference type="EMBL" id="EEC03578.1"/>
    </source>
</evidence>
<accession>B7PAF6</accession>
<reference evidence="1 3" key="1">
    <citation type="submission" date="2008-03" db="EMBL/GenBank/DDBJ databases">
        <title>Annotation of Ixodes scapularis.</title>
        <authorList>
            <consortium name="Ixodes scapularis Genome Project Consortium"/>
            <person name="Caler E."/>
            <person name="Hannick L.I."/>
            <person name="Bidwell S."/>
            <person name="Joardar V."/>
            <person name="Thiagarajan M."/>
            <person name="Amedeo P."/>
            <person name="Galinsky K.J."/>
            <person name="Schobel S."/>
            <person name="Inman J."/>
            <person name="Hostetler J."/>
            <person name="Miller J."/>
            <person name="Hammond M."/>
            <person name="Megy K."/>
            <person name="Lawson D."/>
            <person name="Kodira C."/>
            <person name="Sutton G."/>
            <person name="Meyer J."/>
            <person name="Hill C.A."/>
            <person name="Birren B."/>
            <person name="Nene V."/>
            <person name="Collins F."/>
            <person name="Alarcon-Chaidez F."/>
            <person name="Wikel S."/>
            <person name="Strausberg R."/>
        </authorList>
    </citation>
    <scope>NUCLEOTIDE SEQUENCE [LARGE SCALE GENOMIC DNA]</scope>
    <source>
        <strain evidence="3">Wikel</strain>
        <strain evidence="1">Wikel colony</strain>
    </source>
</reference>
<dbReference type="InterPro" id="IPR001806">
    <property type="entry name" value="Small_GTPase"/>
</dbReference>